<dbReference type="PANTHER" id="PTHR12308:SF73">
    <property type="entry name" value="ANOCTAMIN"/>
    <property type="match status" value="1"/>
</dbReference>
<accession>A0A9P8TMK8</accession>
<feature type="compositionally biased region" description="Polar residues" evidence="6">
    <location>
        <begin position="851"/>
        <end position="860"/>
    </location>
</feature>
<evidence type="ECO:0000256" key="7">
    <source>
        <dbReference type="SAM" id="Phobius"/>
    </source>
</evidence>
<dbReference type="Pfam" id="PF20877">
    <property type="entry name" value="Anoctamin_N"/>
    <property type="match status" value="1"/>
</dbReference>
<evidence type="ECO:0000259" key="9">
    <source>
        <dbReference type="Pfam" id="PF20877"/>
    </source>
</evidence>
<feature type="region of interest" description="Disordered" evidence="6">
    <location>
        <begin position="963"/>
        <end position="997"/>
    </location>
</feature>
<keyword evidence="2 7" id="KW-0812">Transmembrane</keyword>
<feature type="domain" description="Anoctamin transmembrane" evidence="8">
    <location>
        <begin position="192"/>
        <end position="653"/>
    </location>
</feature>
<feature type="coiled-coil region" evidence="5">
    <location>
        <begin position="636"/>
        <end position="663"/>
    </location>
</feature>
<comment type="caution">
    <text evidence="10">The sequence shown here is derived from an EMBL/GenBank/DDBJ whole genome shotgun (WGS) entry which is preliminary data.</text>
</comment>
<keyword evidence="5" id="KW-0175">Coiled coil</keyword>
<feature type="compositionally biased region" description="Low complexity" evidence="6">
    <location>
        <begin position="971"/>
        <end position="984"/>
    </location>
</feature>
<dbReference type="InterPro" id="IPR049456">
    <property type="entry name" value="Anoctamin_N_fung"/>
</dbReference>
<dbReference type="Pfam" id="PF04547">
    <property type="entry name" value="Anoctamin"/>
    <property type="match status" value="1"/>
</dbReference>
<sequence length="997" mass="110703">MPVPAPSPSPGLLSTADYAISIAYPNTAAAKTKSKSKVPASSIEPTEEAAVNLAKLLTVLNHNKKFQTQIRPGETKDSLIVFVRVKDSVLLQWIQKVKANDFLYNNTTTNGLALDVNSISDEGVTESQRSSMAYQILTLPLHEGGLGLTPGFGEWTFIKRVIPIYSEASSNSALFSSILKKAFVDDSDIDQIKDIAGEKVGLYFHFLNHYINWLIVLAVAGVASHLFVGRYSVIYTVFSILWGVLFTNSWTHKQFKVALKWGTKDTNVLHHKRYDFKGESNEIDPVTNEFKAYYPDYKRTITKAGFIPVALLAIGVLFVYQFACFLVEIFVNEIYQGPGKAVLGLAPTVLLVVGIPIFTQVYQKIVDAYMKNENHEYQETYQKSFLEKMYVYVFLAQYSALFITILFYIPMGYTFNAYLPWIYQNTHKWGIPINHEFFKINSERLINQYNYFIVTNQVVGFLTENVVPEAISYAKSSIFNDKEAGLLDTAAESKFLASVRSQLVKPVFDTDAEYRELSVHFGYIILFSSIWPLAPLISLIFLWVEFRGDLYKLLYQSSKPIPERANKSKPWTGNFKFLVWLGSIVMPLITFMFRGFDSYIASEKYDFMRSSLEYVSGYKLFFVVFVSENLLYVWANQIMESLMEKMNRKANESQNKKTVLLRKQQLERVTIEEPKDDFAFDHFSSQWVKCDVQKELDQAASLPSLLQSAKDAKNGIDKNPKQEELILDEKKASEKQQVGTNTTTGASRFNQQDDSTQKNGTVVNRKAATDFAAQRSNTSSIPLETSSANVSAPVPTSAGSAASAVAANTTAPISEIKMNSSNSSHGSLNGATLPPNFPLDSAGRKKLLEDQNGSVVSPTANGVAHEATQPDETATQIPQSKLNGQSVSSVVDSADASKVDDVPEPISKATAADDADSLNAASPKFQRDQLVSDLKDLEYKAGEFTSSDSTPTKKKKSVFGIIKNKVTHGPSNSGHSHGIPSIIGGKKKAKSDSISSQ</sequence>
<evidence type="ECO:0000256" key="3">
    <source>
        <dbReference type="ARBA" id="ARBA00022989"/>
    </source>
</evidence>
<reference evidence="10" key="2">
    <citation type="submission" date="2021-01" db="EMBL/GenBank/DDBJ databases">
        <authorList>
            <person name="Schikora-Tamarit M.A."/>
        </authorList>
    </citation>
    <scope>NUCLEOTIDE SEQUENCE</scope>
    <source>
        <strain evidence="10">CBS2887</strain>
    </source>
</reference>
<evidence type="ECO:0000259" key="8">
    <source>
        <dbReference type="Pfam" id="PF04547"/>
    </source>
</evidence>
<feature type="region of interest" description="Disordered" evidence="6">
    <location>
        <begin position="817"/>
        <end position="926"/>
    </location>
</feature>
<dbReference type="Proteomes" id="UP000774326">
    <property type="component" value="Unassembled WGS sequence"/>
</dbReference>
<feature type="region of interest" description="Disordered" evidence="6">
    <location>
        <begin position="728"/>
        <end position="790"/>
    </location>
</feature>
<feature type="compositionally biased region" description="Low complexity" evidence="6">
    <location>
        <begin position="909"/>
        <end position="921"/>
    </location>
</feature>
<gene>
    <name evidence="10" type="ORF">WICPIJ_004763</name>
</gene>
<feature type="transmembrane region" description="Helical" evidence="7">
    <location>
        <begin position="233"/>
        <end position="251"/>
    </location>
</feature>
<dbReference type="GO" id="GO:0016020">
    <property type="term" value="C:membrane"/>
    <property type="evidence" value="ECO:0007669"/>
    <property type="project" value="UniProtKB-SubCell"/>
</dbReference>
<feature type="domain" description="Anoctamin alpha-beta plait" evidence="9">
    <location>
        <begin position="44"/>
        <end position="158"/>
    </location>
</feature>
<evidence type="ECO:0000256" key="2">
    <source>
        <dbReference type="ARBA" id="ARBA00022692"/>
    </source>
</evidence>
<dbReference type="OrthoDB" id="296386at2759"/>
<keyword evidence="4 7" id="KW-0472">Membrane</keyword>
<evidence type="ECO:0000256" key="5">
    <source>
        <dbReference type="SAM" id="Coils"/>
    </source>
</evidence>
<comment type="subcellular location">
    <subcellularLocation>
        <location evidence="1">Membrane</location>
        <topology evidence="1">Multi-pass membrane protein</topology>
    </subcellularLocation>
</comment>
<feature type="transmembrane region" description="Helical" evidence="7">
    <location>
        <begin position="389"/>
        <end position="409"/>
    </location>
</feature>
<dbReference type="PANTHER" id="PTHR12308">
    <property type="entry name" value="ANOCTAMIN"/>
    <property type="match status" value="1"/>
</dbReference>
<evidence type="ECO:0000256" key="4">
    <source>
        <dbReference type="ARBA" id="ARBA00023136"/>
    </source>
</evidence>
<dbReference type="EMBL" id="JAEUBG010002645">
    <property type="protein sequence ID" value="KAH3684260.1"/>
    <property type="molecule type" value="Genomic_DNA"/>
</dbReference>
<feature type="transmembrane region" description="Helical" evidence="7">
    <location>
        <begin position="521"/>
        <end position="544"/>
    </location>
</feature>
<dbReference type="InterPro" id="IPR007632">
    <property type="entry name" value="Anoctamin"/>
</dbReference>
<feature type="transmembrane region" description="Helical" evidence="7">
    <location>
        <begin position="306"/>
        <end position="330"/>
    </location>
</feature>
<dbReference type="InterPro" id="IPR049452">
    <property type="entry name" value="Anoctamin_TM"/>
</dbReference>
<reference evidence="10" key="1">
    <citation type="journal article" date="2021" name="Open Biol.">
        <title>Shared evolutionary footprints suggest mitochondrial oxidative damage underlies multiple complex I losses in fungi.</title>
        <authorList>
            <person name="Schikora-Tamarit M.A."/>
            <person name="Marcet-Houben M."/>
            <person name="Nosek J."/>
            <person name="Gabaldon T."/>
        </authorList>
    </citation>
    <scope>NUCLEOTIDE SEQUENCE</scope>
    <source>
        <strain evidence="10">CBS2887</strain>
    </source>
</reference>
<protein>
    <submittedName>
        <fullName evidence="10">Uncharacterized protein</fullName>
    </submittedName>
</protein>
<dbReference type="AlphaFoldDB" id="A0A9P8TMK8"/>
<feature type="transmembrane region" description="Helical" evidence="7">
    <location>
        <begin position="577"/>
        <end position="596"/>
    </location>
</feature>
<dbReference type="GO" id="GO:0032541">
    <property type="term" value="C:cortical endoplasmic reticulum"/>
    <property type="evidence" value="ECO:0007669"/>
    <property type="project" value="TreeGrafter"/>
</dbReference>
<evidence type="ECO:0000313" key="11">
    <source>
        <dbReference type="Proteomes" id="UP000774326"/>
    </source>
</evidence>
<proteinExistence type="predicted"/>
<dbReference type="GO" id="GO:0005254">
    <property type="term" value="F:chloride channel activity"/>
    <property type="evidence" value="ECO:0007669"/>
    <property type="project" value="TreeGrafter"/>
</dbReference>
<evidence type="ECO:0000256" key="6">
    <source>
        <dbReference type="SAM" id="MobiDB-lite"/>
    </source>
</evidence>
<feature type="compositionally biased region" description="Polar residues" evidence="6">
    <location>
        <begin position="774"/>
        <end position="789"/>
    </location>
</feature>
<evidence type="ECO:0000313" key="10">
    <source>
        <dbReference type="EMBL" id="KAH3684260.1"/>
    </source>
</evidence>
<name>A0A9P8TMK8_WICPI</name>
<feature type="compositionally biased region" description="Polar residues" evidence="6">
    <location>
        <begin position="870"/>
        <end position="885"/>
    </location>
</feature>
<keyword evidence="3 7" id="KW-1133">Transmembrane helix</keyword>
<evidence type="ECO:0000256" key="1">
    <source>
        <dbReference type="ARBA" id="ARBA00004141"/>
    </source>
</evidence>
<feature type="transmembrane region" description="Helical" evidence="7">
    <location>
        <begin position="616"/>
        <end position="635"/>
    </location>
</feature>
<feature type="compositionally biased region" description="Low complexity" evidence="6">
    <location>
        <begin position="819"/>
        <end position="830"/>
    </location>
</feature>
<feature type="transmembrane region" description="Helical" evidence="7">
    <location>
        <begin position="210"/>
        <end position="227"/>
    </location>
</feature>
<feature type="transmembrane region" description="Helical" evidence="7">
    <location>
        <begin position="342"/>
        <end position="362"/>
    </location>
</feature>
<feature type="compositionally biased region" description="Polar residues" evidence="6">
    <location>
        <begin position="735"/>
        <end position="762"/>
    </location>
</feature>
<keyword evidence="11" id="KW-1185">Reference proteome</keyword>
<organism evidence="10 11">
    <name type="scientific">Wickerhamomyces pijperi</name>
    <name type="common">Yeast</name>
    <name type="synonym">Pichia pijperi</name>
    <dbReference type="NCBI Taxonomy" id="599730"/>
    <lineage>
        <taxon>Eukaryota</taxon>
        <taxon>Fungi</taxon>
        <taxon>Dikarya</taxon>
        <taxon>Ascomycota</taxon>
        <taxon>Saccharomycotina</taxon>
        <taxon>Saccharomycetes</taxon>
        <taxon>Phaffomycetales</taxon>
        <taxon>Wickerhamomycetaceae</taxon>
        <taxon>Wickerhamomyces</taxon>
    </lineage>
</organism>